<name>A0A6C0K4X5_9ZZZZ</name>
<dbReference type="EMBL" id="MN740779">
    <property type="protein sequence ID" value="QHU11124.1"/>
    <property type="molecule type" value="Genomic_DNA"/>
</dbReference>
<protein>
    <submittedName>
        <fullName evidence="2">Uncharacterized protein</fullName>
    </submittedName>
</protein>
<evidence type="ECO:0000313" key="2">
    <source>
        <dbReference type="EMBL" id="QHU11124.1"/>
    </source>
</evidence>
<accession>A0A6C0K4X5</accession>
<reference evidence="2" key="1">
    <citation type="journal article" date="2020" name="Nature">
        <title>Giant virus diversity and host interactions through global metagenomics.</title>
        <authorList>
            <person name="Schulz F."/>
            <person name="Roux S."/>
            <person name="Paez-Espino D."/>
            <person name="Jungbluth S."/>
            <person name="Walsh D.A."/>
            <person name="Denef V.J."/>
            <person name="McMahon K.D."/>
            <person name="Konstantinidis K.T."/>
            <person name="Eloe-Fadrosh E.A."/>
            <person name="Kyrpides N.C."/>
            <person name="Woyke T."/>
        </authorList>
    </citation>
    <scope>NUCLEOTIDE SEQUENCE</scope>
    <source>
        <strain evidence="2">GVMAG-S-1101165-84</strain>
    </source>
</reference>
<proteinExistence type="predicted"/>
<evidence type="ECO:0000256" key="1">
    <source>
        <dbReference type="SAM" id="Phobius"/>
    </source>
</evidence>
<feature type="transmembrane region" description="Helical" evidence="1">
    <location>
        <begin position="20"/>
        <end position="42"/>
    </location>
</feature>
<keyword evidence="1" id="KW-1133">Transmembrane helix</keyword>
<sequence>MSNFLSEASLSVGGLSEKIPWSTITWILVVAVVVAIAVNICVQYRVFERSNPSLSYGLESRLAEGFAKENNSNKAPLPPEGFFGSVARGAGHPDCLRTLNAGPQLLGGVVAARGSADYAEFQVLLSKLGCLKKDIMSPSGIVEATRYQPYETAHDRQPVAEVAATCLNRTIAPRDLDITFKTWNDRGKILLLRLCTLANLKEGEVVKLEKLFVSAVDDVFLIAKGRCIATPGEQEAGAHDAQPYEPQETKNLREYNGYFSGWGGAV</sequence>
<keyword evidence="1" id="KW-0812">Transmembrane</keyword>
<organism evidence="2">
    <name type="scientific">viral metagenome</name>
    <dbReference type="NCBI Taxonomy" id="1070528"/>
    <lineage>
        <taxon>unclassified sequences</taxon>
        <taxon>metagenomes</taxon>
        <taxon>organismal metagenomes</taxon>
    </lineage>
</organism>
<keyword evidence="1" id="KW-0472">Membrane</keyword>
<dbReference type="AlphaFoldDB" id="A0A6C0K4X5"/>